<dbReference type="GO" id="GO:0009103">
    <property type="term" value="P:lipopolysaccharide biosynthetic process"/>
    <property type="evidence" value="ECO:0007669"/>
    <property type="project" value="TreeGrafter"/>
</dbReference>
<dbReference type="STRING" id="1503925.TH53_13390"/>
<dbReference type="OrthoDB" id="9801609at2"/>
<dbReference type="AlphaFoldDB" id="A0A0D0F4X7"/>
<keyword evidence="4" id="KW-0328">Glycosyltransferase</keyword>
<protein>
    <submittedName>
        <fullName evidence="4">Mannosyltransferase</fullName>
    </submittedName>
</protein>
<dbReference type="InterPro" id="IPR028098">
    <property type="entry name" value="Glyco_trans_4-like_N"/>
</dbReference>
<dbReference type="PANTHER" id="PTHR46401">
    <property type="entry name" value="GLYCOSYLTRANSFERASE WBBK-RELATED"/>
    <property type="match status" value="1"/>
</dbReference>
<organism evidence="4 5">
    <name type="scientific">Pedobacter lusitanus</name>
    <dbReference type="NCBI Taxonomy" id="1503925"/>
    <lineage>
        <taxon>Bacteria</taxon>
        <taxon>Pseudomonadati</taxon>
        <taxon>Bacteroidota</taxon>
        <taxon>Sphingobacteriia</taxon>
        <taxon>Sphingobacteriales</taxon>
        <taxon>Sphingobacteriaceae</taxon>
        <taxon>Pedobacter</taxon>
    </lineage>
</organism>
<evidence type="ECO:0000259" key="3">
    <source>
        <dbReference type="Pfam" id="PF13439"/>
    </source>
</evidence>
<dbReference type="InterPro" id="IPR001296">
    <property type="entry name" value="Glyco_trans_1"/>
</dbReference>
<dbReference type="CDD" id="cd03809">
    <property type="entry name" value="GT4_MtfB-like"/>
    <property type="match status" value="1"/>
</dbReference>
<reference evidence="4 5" key="1">
    <citation type="submission" date="2015-01" db="EMBL/GenBank/DDBJ databases">
        <title>Draft genome sequence of Pedobacter sp. NL19 isolated from sludge of an effluent treatment pond in an abandoned uranium mine.</title>
        <authorList>
            <person name="Santos T."/>
            <person name="Caetano T."/>
            <person name="Covas C."/>
            <person name="Cruz A."/>
            <person name="Mendo S."/>
        </authorList>
    </citation>
    <scope>NUCLEOTIDE SEQUENCE [LARGE SCALE GENOMIC DNA]</scope>
    <source>
        <strain evidence="4 5">NL19</strain>
    </source>
</reference>
<dbReference type="RefSeq" id="WP_041882691.1">
    <property type="nucleotide sequence ID" value="NZ_CP157278.1"/>
</dbReference>
<name>A0A0D0F4X7_9SPHI</name>
<keyword evidence="5" id="KW-1185">Reference proteome</keyword>
<proteinExistence type="predicted"/>
<keyword evidence="1 4" id="KW-0808">Transferase</keyword>
<dbReference type="EMBL" id="JXRA01000057">
    <property type="protein sequence ID" value="KIO76668.1"/>
    <property type="molecule type" value="Genomic_DNA"/>
</dbReference>
<gene>
    <name evidence="4" type="ORF">TH53_13390</name>
</gene>
<feature type="domain" description="Glycosyltransferase subfamily 4-like N-terminal" evidence="3">
    <location>
        <begin position="36"/>
        <end position="175"/>
    </location>
</feature>
<dbReference type="GO" id="GO:0016757">
    <property type="term" value="F:glycosyltransferase activity"/>
    <property type="evidence" value="ECO:0007669"/>
    <property type="project" value="UniProtKB-KW"/>
</dbReference>
<accession>A0A0D0F4X7</accession>
<dbReference type="SUPFAM" id="SSF53756">
    <property type="entry name" value="UDP-Glycosyltransferase/glycogen phosphorylase"/>
    <property type="match status" value="1"/>
</dbReference>
<sequence>MNIGFDGKRAANNLTGLGNYSRSLVLQLSEFFPQNQYFVYSPKVKNTGQISSFFKRKNIHLALPEKSSPSILWRTFGIKKQLKKDNIAIYHGLSNEIPVGMPSSIQTVVTMHDLIFLRYPQYYKFIDRTIYNFKSKYACKNADHIIAISEQTKNDIIEFYHIDPSKIEVIYQTCDDSFKQLIGQDFKDSVRKKYNLPEKYLLNVGTIEPRKNLLTLVQALPAIDPEFKLVVVGKKQAYAKKVIAEIENLGMSERVIFLKDIPFSDLPSIYQLATVFVYPSFYEGFGIPVIEALYGKIPVVSATGSCLEEAGGPHSLYVNPHDASALANAVNTILRDQDLAAKMKEEGLIYAQKFNTSILARQLMDSYSNMISHGQEKL</sequence>
<feature type="domain" description="Glycosyl transferase family 1" evidence="2">
    <location>
        <begin position="191"/>
        <end position="347"/>
    </location>
</feature>
<dbReference type="Pfam" id="PF13439">
    <property type="entry name" value="Glyco_transf_4"/>
    <property type="match status" value="1"/>
</dbReference>
<comment type="caution">
    <text evidence="4">The sequence shown here is derived from an EMBL/GenBank/DDBJ whole genome shotgun (WGS) entry which is preliminary data.</text>
</comment>
<dbReference type="Proteomes" id="UP000032049">
    <property type="component" value="Unassembled WGS sequence"/>
</dbReference>
<dbReference type="Gene3D" id="3.40.50.2000">
    <property type="entry name" value="Glycogen Phosphorylase B"/>
    <property type="match status" value="2"/>
</dbReference>
<dbReference type="Pfam" id="PF00534">
    <property type="entry name" value="Glycos_transf_1"/>
    <property type="match status" value="1"/>
</dbReference>
<evidence type="ECO:0000259" key="2">
    <source>
        <dbReference type="Pfam" id="PF00534"/>
    </source>
</evidence>
<evidence type="ECO:0000256" key="1">
    <source>
        <dbReference type="ARBA" id="ARBA00022679"/>
    </source>
</evidence>
<dbReference type="PANTHER" id="PTHR46401:SF2">
    <property type="entry name" value="GLYCOSYLTRANSFERASE WBBK-RELATED"/>
    <property type="match status" value="1"/>
</dbReference>
<evidence type="ECO:0000313" key="5">
    <source>
        <dbReference type="Proteomes" id="UP000032049"/>
    </source>
</evidence>
<evidence type="ECO:0000313" key="4">
    <source>
        <dbReference type="EMBL" id="KIO76668.1"/>
    </source>
</evidence>